<dbReference type="PANTHER" id="PTHR42850:SF2">
    <property type="entry name" value="BLL5683 PROTEIN"/>
    <property type="match status" value="1"/>
</dbReference>
<comment type="similarity">
    <text evidence="1">Belongs to the metallophosphoesterase superfamily. YfcE family.</text>
</comment>
<dbReference type="CDD" id="cd00838">
    <property type="entry name" value="MPP_superfamily"/>
    <property type="match status" value="1"/>
</dbReference>
<dbReference type="SUPFAM" id="SSF56300">
    <property type="entry name" value="Metallo-dependent phosphatases"/>
    <property type="match status" value="1"/>
</dbReference>
<evidence type="ECO:0000313" key="4">
    <source>
        <dbReference type="Proteomes" id="UP000177309"/>
    </source>
</evidence>
<dbReference type="GO" id="GO:0005737">
    <property type="term" value="C:cytoplasm"/>
    <property type="evidence" value="ECO:0007669"/>
    <property type="project" value="TreeGrafter"/>
</dbReference>
<sequence length="242" mass="27163">MLYGIITDIHGNLEALAAVLAQLQGVERIVCAGDIVGYGPEPVECINKIKDLGIVSIAGNHDKAVVGEHDTRWFNKRALAAVEFTKQQLKFENLEYLRGLPLEIHEDDFQVVHGSLHSPLEDYVVSVSDALPTFEKMTKPLCFVGHYHRPLFLARKKDGFYAGHALLDGDELLIDDYDRVIINVGAVGQPRDRDPRASYGIYNSKTKLFSLHRIPYEIEKVQDKMTKAGLPQQLSDRLKLGR</sequence>
<evidence type="ECO:0000259" key="2">
    <source>
        <dbReference type="Pfam" id="PF12850"/>
    </source>
</evidence>
<dbReference type="GO" id="GO:0016791">
    <property type="term" value="F:phosphatase activity"/>
    <property type="evidence" value="ECO:0007669"/>
    <property type="project" value="TreeGrafter"/>
</dbReference>
<dbReference type="InterPro" id="IPR024654">
    <property type="entry name" value="Calcineurin-like_PHP_lpxH"/>
</dbReference>
<organism evidence="3 4">
    <name type="scientific">candidate division WOR-1 bacterium RIFOXYC2_FULL_41_25</name>
    <dbReference type="NCBI Taxonomy" id="1802586"/>
    <lineage>
        <taxon>Bacteria</taxon>
        <taxon>Bacillati</taxon>
        <taxon>Saganbacteria</taxon>
    </lineage>
</organism>
<dbReference type="AlphaFoldDB" id="A0A1F4TJV1"/>
<dbReference type="PANTHER" id="PTHR42850">
    <property type="entry name" value="METALLOPHOSPHOESTERASE"/>
    <property type="match status" value="1"/>
</dbReference>
<protein>
    <recommendedName>
        <fullName evidence="2">Calcineurin-like phosphoesterase domain-containing protein</fullName>
    </recommendedName>
</protein>
<evidence type="ECO:0000256" key="1">
    <source>
        <dbReference type="ARBA" id="ARBA00008950"/>
    </source>
</evidence>
<dbReference type="Proteomes" id="UP000177309">
    <property type="component" value="Unassembled WGS sequence"/>
</dbReference>
<dbReference type="EMBL" id="MEUI01000041">
    <property type="protein sequence ID" value="OGC33008.1"/>
    <property type="molecule type" value="Genomic_DNA"/>
</dbReference>
<name>A0A1F4TJV1_UNCSA</name>
<comment type="caution">
    <text evidence="3">The sequence shown here is derived from an EMBL/GenBank/DDBJ whole genome shotgun (WGS) entry which is preliminary data.</text>
</comment>
<reference evidence="3 4" key="1">
    <citation type="journal article" date="2016" name="Nat. Commun.">
        <title>Thousands of microbial genomes shed light on interconnected biogeochemical processes in an aquifer system.</title>
        <authorList>
            <person name="Anantharaman K."/>
            <person name="Brown C.T."/>
            <person name="Hug L.A."/>
            <person name="Sharon I."/>
            <person name="Castelle C.J."/>
            <person name="Probst A.J."/>
            <person name="Thomas B.C."/>
            <person name="Singh A."/>
            <person name="Wilkins M.J."/>
            <person name="Karaoz U."/>
            <person name="Brodie E.L."/>
            <person name="Williams K.H."/>
            <person name="Hubbard S.S."/>
            <person name="Banfield J.F."/>
        </authorList>
    </citation>
    <scope>NUCLEOTIDE SEQUENCE [LARGE SCALE GENOMIC DNA]</scope>
</reference>
<dbReference type="InterPro" id="IPR050126">
    <property type="entry name" value="Ap4A_hydrolase"/>
</dbReference>
<accession>A0A1F4TJV1</accession>
<dbReference type="Gene3D" id="3.60.21.10">
    <property type="match status" value="1"/>
</dbReference>
<dbReference type="InterPro" id="IPR029052">
    <property type="entry name" value="Metallo-depent_PP-like"/>
</dbReference>
<dbReference type="InterPro" id="IPR011152">
    <property type="entry name" value="Pesterase_MJ0912"/>
</dbReference>
<feature type="domain" description="Calcineurin-like phosphoesterase" evidence="2">
    <location>
        <begin position="1"/>
        <end position="205"/>
    </location>
</feature>
<gene>
    <name evidence="3" type="ORF">A2462_03555</name>
</gene>
<dbReference type="Pfam" id="PF12850">
    <property type="entry name" value="Metallophos_2"/>
    <property type="match status" value="1"/>
</dbReference>
<evidence type="ECO:0000313" key="3">
    <source>
        <dbReference type="EMBL" id="OGC33008.1"/>
    </source>
</evidence>
<dbReference type="PIRSF" id="PIRSF000883">
    <property type="entry name" value="Pesterase_MJ0912"/>
    <property type="match status" value="1"/>
</dbReference>
<proteinExistence type="inferred from homology"/>